<dbReference type="InterPro" id="IPR036390">
    <property type="entry name" value="WH_DNA-bd_sf"/>
</dbReference>
<reference evidence="1 2" key="1">
    <citation type="submission" date="2016-10" db="EMBL/GenBank/DDBJ databases">
        <authorList>
            <person name="de Groot N.N."/>
        </authorList>
    </citation>
    <scope>NUCLEOTIDE SEQUENCE [LARGE SCALE GENOMIC DNA]</scope>
    <source>
        <strain evidence="1 2">DSM 26880</strain>
    </source>
</reference>
<proteinExistence type="predicted"/>
<dbReference type="OrthoDB" id="8080957at2"/>
<evidence type="ECO:0000313" key="1">
    <source>
        <dbReference type="EMBL" id="SDY54872.1"/>
    </source>
</evidence>
<keyword evidence="2" id="KW-1185">Reference proteome</keyword>
<accession>A0A1H3KRS7</accession>
<gene>
    <name evidence="1" type="ORF">SAMN05444340_11071</name>
</gene>
<evidence type="ECO:0000313" key="2">
    <source>
        <dbReference type="Proteomes" id="UP000199286"/>
    </source>
</evidence>
<dbReference type="EMBL" id="FNPF01000010">
    <property type="protein sequence ID" value="SDY54872.1"/>
    <property type="molecule type" value="Genomic_DNA"/>
</dbReference>
<dbReference type="Gene3D" id="1.10.10.10">
    <property type="entry name" value="Winged helix-like DNA-binding domain superfamily/Winged helix DNA-binding domain"/>
    <property type="match status" value="1"/>
</dbReference>
<dbReference type="STRING" id="321339.SAMN05444340_11071"/>
<dbReference type="SUPFAM" id="SSF46785">
    <property type="entry name" value="Winged helix' DNA-binding domain"/>
    <property type="match status" value="1"/>
</dbReference>
<sequence length="184" mass="20939">MTDARRTAEARRTAALERVRSMGEFCVEDLMKRVGLPVATARSYIRRWQDDGAIVLSRKDDRIRYYIAAEQRVDLVTVAQDVKTPEGNMWRAMRQYRQFSPLDITLVSNAGGVEVSIEKARSYCRALLEAGYLKVIDRAVPGRREAMYRLIANTGPDAPVVRRVSVLHDPNTDEFLPQGRRARA</sequence>
<dbReference type="Proteomes" id="UP000199286">
    <property type="component" value="Unassembled WGS sequence"/>
</dbReference>
<dbReference type="InterPro" id="IPR036388">
    <property type="entry name" value="WH-like_DNA-bd_sf"/>
</dbReference>
<protein>
    <submittedName>
        <fullName evidence="1">Uncharacterized protein</fullName>
    </submittedName>
</protein>
<dbReference type="RefSeq" id="WP_089883831.1">
    <property type="nucleotide sequence ID" value="NZ_FNPF01000010.1"/>
</dbReference>
<name>A0A1H3KRS7_9RHOB</name>
<organism evidence="1 2">
    <name type="scientific">Citreimonas salinaria</name>
    <dbReference type="NCBI Taxonomy" id="321339"/>
    <lineage>
        <taxon>Bacteria</taxon>
        <taxon>Pseudomonadati</taxon>
        <taxon>Pseudomonadota</taxon>
        <taxon>Alphaproteobacteria</taxon>
        <taxon>Rhodobacterales</taxon>
        <taxon>Roseobacteraceae</taxon>
        <taxon>Citreimonas</taxon>
    </lineage>
</organism>
<dbReference type="AlphaFoldDB" id="A0A1H3KRS7"/>